<protein>
    <submittedName>
        <fullName evidence="1">Uncharacterized protein</fullName>
    </submittedName>
</protein>
<evidence type="ECO:0000313" key="1">
    <source>
        <dbReference type="EMBL" id="GAG38194.1"/>
    </source>
</evidence>
<feature type="non-terminal residue" evidence="1">
    <location>
        <position position="45"/>
    </location>
</feature>
<name>X0X4M6_9ZZZZ</name>
<dbReference type="AlphaFoldDB" id="X0X4M6"/>
<sequence length="45" mass="5136">MKLGIRAILLGICGLVSIGSNAFIYEVKVLKKWDSEKNRYQYFIG</sequence>
<reference evidence="1" key="1">
    <citation type="journal article" date="2014" name="Front. Microbiol.">
        <title>High frequency of phylogenetically diverse reductive dehalogenase-homologous genes in deep subseafloor sedimentary metagenomes.</title>
        <authorList>
            <person name="Kawai M."/>
            <person name="Futagami T."/>
            <person name="Toyoda A."/>
            <person name="Takaki Y."/>
            <person name="Nishi S."/>
            <person name="Hori S."/>
            <person name="Arai W."/>
            <person name="Tsubouchi T."/>
            <person name="Morono Y."/>
            <person name="Uchiyama I."/>
            <person name="Ito T."/>
            <person name="Fujiyama A."/>
            <person name="Inagaki F."/>
            <person name="Takami H."/>
        </authorList>
    </citation>
    <scope>NUCLEOTIDE SEQUENCE</scope>
    <source>
        <strain evidence="1">Expedition CK06-06</strain>
    </source>
</reference>
<accession>X0X4M6</accession>
<gene>
    <name evidence="1" type="ORF">S01H1_63763</name>
</gene>
<dbReference type="EMBL" id="BARS01041986">
    <property type="protein sequence ID" value="GAG38194.1"/>
    <property type="molecule type" value="Genomic_DNA"/>
</dbReference>
<comment type="caution">
    <text evidence="1">The sequence shown here is derived from an EMBL/GenBank/DDBJ whole genome shotgun (WGS) entry which is preliminary data.</text>
</comment>
<proteinExistence type="predicted"/>
<organism evidence="1">
    <name type="scientific">marine sediment metagenome</name>
    <dbReference type="NCBI Taxonomy" id="412755"/>
    <lineage>
        <taxon>unclassified sequences</taxon>
        <taxon>metagenomes</taxon>
        <taxon>ecological metagenomes</taxon>
    </lineage>
</organism>